<dbReference type="Proteomes" id="UP000790377">
    <property type="component" value="Unassembled WGS sequence"/>
</dbReference>
<accession>A0ACB8AHC0</accession>
<evidence type="ECO:0000313" key="2">
    <source>
        <dbReference type="Proteomes" id="UP000790377"/>
    </source>
</evidence>
<reference evidence="1" key="1">
    <citation type="journal article" date="2021" name="New Phytol.">
        <title>Evolutionary innovations through gain and loss of genes in the ectomycorrhizal Boletales.</title>
        <authorList>
            <person name="Wu G."/>
            <person name="Miyauchi S."/>
            <person name="Morin E."/>
            <person name="Kuo A."/>
            <person name="Drula E."/>
            <person name="Varga T."/>
            <person name="Kohler A."/>
            <person name="Feng B."/>
            <person name="Cao Y."/>
            <person name="Lipzen A."/>
            <person name="Daum C."/>
            <person name="Hundley H."/>
            <person name="Pangilinan J."/>
            <person name="Johnson J."/>
            <person name="Barry K."/>
            <person name="LaButti K."/>
            <person name="Ng V."/>
            <person name="Ahrendt S."/>
            <person name="Min B."/>
            <person name="Choi I.G."/>
            <person name="Park H."/>
            <person name="Plett J.M."/>
            <person name="Magnuson J."/>
            <person name="Spatafora J.W."/>
            <person name="Nagy L.G."/>
            <person name="Henrissat B."/>
            <person name="Grigoriev I.V."/>
            <person name="Yang Z.L."/>
            <person name="Xu J."/>
            <person name="Martin F.M."/>
        </authorList>
    </citation>
    <scope>NUCLEOTIDE SEQUENCE</scope>
    <source>
        <strain evidence="1">ATCC 28755</strain>
    </source>
</reference>
<organism evidence="1 2">
    <name type="scientific">Hygrophoropsis aurantiaca</name>
    <dbReference type="NCBI Taxonomy" id="72124"/>
    <lineage>
        <taxon>Eukaryota</taxon>
        <taxon>Fungi</taxon>
        <taxon>Dikarya</taxon>
        <taxon>Basidiomycota</taxon>
        <taxon>Agaricomycotina</taxon>
        <taxon>Agaricomycetes</taxon>
        <taxon>Agaricomycetidae</taxon>
        <taxon>Boletales</taxon>
        <taxon>Coniophorineae</taxon>
        <taxon>Hygrophoropsidaceae</taxon>
        <taxon>Hygrophoropsis</taxon>
    </lineage>
</organism>
<proteinExistence type="predicted"/>
<protein>
    <submittedName>
        <fullName evidence="1">Uncharacterized protein</fullName>
    </submittedName>
</protein>
<sequence length="157" mass="17138">MQYPLLEISAQTCNAWRREDFKKAEETLSEVIADGAKDQNAFANRALVRARALRWDAALEDAQMSINILPSVIGYVALSIALSGQGNGEGAMQALDLGFIDCNGDINTVRLLLLVKSIIVFNNGRCGESMTRITDLIKARPANDAPLCHNVQVCIFV</sequence>
<keyword evidence="2" id="KW-1185">Reference proteome</keyword>
<name>A0ACB8AHC0_9AGAM</name>
<gene>
    <name evidence="1" type="ORF">BJ138DRAFT_1147861</name>
</gene>
<evidence type="ECO:0000313" key="1">
    <source>
        <dbReference type="EMBL" id="KAH7912612.1"/>
    </source>
</evidence>
<comment type="caution">
    <text evidence="1">The sequence shown here is derived from an EMBL/GenBank/DDBJ whole genome shotgun (WGS) entry which is preliminary data.</text>
</comment>
<dbReference type="EMBL" id="MU267647">
    <property type="protein sequence ID" value="KAH7912612.1"/>
    <property type="molecule type" value="Genomic_DNA"/>
</dbReference>